<reference evidence="8 9" key="1">
    <citation type="submission" date="2015-07" db="EMBL/GenBank/DDBJ databases">
        <title>High-quality genome of monoxenous trypanosomatid Leptomonas pyrrhocoris.</title>
        <authorList>
            <person name="Flegontov P."/>
            <person name="Butenko A."/>
            <person name="Firsov S."/>
            <person name="Vlcek C."/>
            <person name="Logacheva M.D."/>
            <person name="Field M."/>
            <person name="Filatov D."/>
            <person name="Flegontova O."/>
            <person name="Gerasimov E."/>
            <person name="Jackson A.P."/>
            <person name="Kelly S."/>
            <person name="Opperdoes F."/>
            <person name="O'Reilly A."/>
            <person name="Votypka J."/>
            <person name="Yurchenko V."/>
            <person name="Lukes J."/>
        </authorList>
    </citation>
    <scope>NUCLEOTIDE SEQUENCE [LARGE SCALE GENOMIC DNA]</scope>
    <source>
        <strain evidence="8">H10</strain>
    </source>
</reference>
<evidence type="ECO:0000259" key="7">
    <source>
        <dbReference type="Pfam" id="PF23598"/>
    </source>
</evidence>
<dbReference type="PANTHER" id="PTHR48059">
    <property type="entry name" value="POLYGALACTURONASE INHIBITOR 1"/>
    <property type="match status" value="1"/>
</dbReference>
<dbReference type="EMBL" id="LGTL01000004">
    <property type="protein sequence ID" value="KPA82631.1"/>
    <property type="molecule type" value="Genomic_DNA"/>
</dbReference>
<dbReference type="InterPro" id="IPR013210">
    <property type="entry name" value="LRR_N_plant-typ"/>
</dbReference>
<sequence length="1049" mass="112451">MLFRRCFSSVAANAFALCVVLVSELLLCAPLAQAGTSDSTLAFLADFREQIPQLGVLWTTPLSSFCFWRFITCNTTTGMASLELSELNLTGQYPQVNQLNGSLIYVESINISFNPHFAAGLRRDWRRLSHLRVLDLSGTHTDGSLPDDWGDLHNLEFLNLSNTKVGGDIPDEWRGMTKLVVLDLRNTQVGKMSVNTLGGDMGGLEVLQLGETGAKQVLEQLSSPSYFPRLRVLNVSCPGDTDTQELPSDLAVWASGLQNLEYVGFEGCGFTGCVPDSFRAVPVLMQAARRANVGLVMSKPKCRAYTCTSPTKLNDDTEVFLHILKSSHFMQHAVSLWRGDDYCNWPGVSCPMACGLGISVDLSALPLSGTIPDAFAAVGDSSVLIDSFIMRGNSGVVGTLPSSLAAALSLARRVELSSLAIVGVLPRILGSSLRYVEYFTITHTRICGPLPAWNATFYPPLRYADLSNNRMGGALSKSWAALPLETLDLRNNNFCGCVPNSWRGKPVLLRALDSAVLSAGTADACAFLNGCGNLNQQCDATADGPAATDTAEFLKTLRDSFPAPLSSWDASADYCDGTWKGISCARSVYGVNELSIQLPGAQLVGTLPQLPANIVGSRVLVASISMSNNRGLTGSLPVSWGRLSYLRTLDLSGCALRGDLPETWEGMSSLETLLIAGSRLCRGLPNWRAANMPNLKYFDASANSMLGGLSDSFGGFGSQLKFFNVTKNKFCGCIPSSWKPYNVLVAGVDNDAATAQCGQASNACGRYAMRCTLLHDNFLNFMDVNWNYLDLMKRHLSVDLDAATSSQAIKVFATWSDYEFCSYAGVSCRFHNGSNGFALDLKGVGLKGSLPSLSSAFRGGVAARTIDLSDNPWITGTLPPSWGMLTNLLYLDLSNTSVQSAIPTSWQGMHNLRHLSVAQTLVCGSLPPWSANMLVSVRSMNFSHSKLAGALSEEWGSFGSSGLTTLSLEGNAGLCACAPSRWLEGHVLPEALLSAFGTIPRASNTCASVCSWPPSCADPERVDSGNDTPGLHGVLSVHVLVLLVATLPL</sequence>
<dbReference type="Pfam" id="PF23598">
    <property type="entry name" value="LRR_14"/>
    <property type="match status" value="1"/>
</dbReference>
<keyword evidence="9" id="KW-1185">Reference proteome</keyword>
<dbReference type="InterPro" id="IPR055414">
    <property type="entry name" value="LRR_R13L4/SHOC2-like"/>
</dbReference>
<dbReference type="InterPro" id="IPR001611">
    <property type="entry name" value="Leu-rich_rpt"/>
</dbReference>
<evidence type="ECO:0000256" key="5">
    <source>
        <dbReference type="SAM" id="SignalP"/>
    </source>
</evidence>
<dbReference type="PANTHER" id="PTHR48059:SF30">
    <property type="entry name" value="OS06G0587000 PROTEIN"/>
    <property type="match status" value="1"/>
</dbReference>
<dbReference type="RefSeq" id="XP_015661070.1">
    <property type="nucleotide sequence ID" value="XM_015799468.1"/>
</dbReference>
<dbReference type="Proteomes" id="UP000037923">
    <property type="component" value="Unassembled WGS sequence"/>
</dbReference>
<organism evidence="8 9">
    <name type="scientific">Leptomonas pyrrhocoris</name>
    <name type="common">Firebug parasite</name>
    <dbReference type="NCBI Taxonomy" id="157538"/>
    <lineage>
        <taxon>Eukaryota</taxon>
        <taxon>Discoba</taxon>
        <taxon>Euglenozoa</taxon>
        <taxon>Kinetoplastea</taxon>
        <taxon>Metakinetoplastina</taxon>
        <taxon>Trypanosomatida</taxon>
        <taxon>Trypanosomatidae</taxon>
        <taxon>Leishmaniinae</taxon>
        <taxon>Leptomonas</taxon>
    </lineage>
</organism>
<dbReference type="InterPro" id="IPR032675">
    <property type="entry name" value="LRR_dom_sf"/>
</dbReference>
<evidence type="ECO:0000256" key="2">
    <source>
        <dbReference type="ARBA" id="ARBA00022729"/>
    </source>
</evidence>
<protein>
    <submittedName>
        <fullName evidence="8">Putative GP46-like surface antigen</fullName>
    </submittedName>
</protein>
<evidence type="ECO:0000256" key="3">
    <source>
        <dbReference type="ARBA" id="ARBA00022737"/>
    </source>
</evidence>
<dbReference type="SUPFAM" id="SSF52047">
    <property type="entry name" value="RNI-like"/>
    <property type="match status" value="1"/>
</dbReference>
<dbReference type="OrthoDB" id="676979at2759"/>
<dbReference type="GeneID" id="26902762"/>
<dbReference type="Gene3D" id="3.80.10.10">
    <property type="entry name" value="Ribonuclease Inhibitor"/>
    <property type="match status" value="4"/>
</dbReference>
<feature type="domain" description="Leucine-rich repeat-containing N-terminal plant-type" evidence="6">
    <location>
        <begin position="553"/>
        <end position="584"/>
    </location>
</feature>
<evidence type="ECO:0000259" key="6">
    <source>
        <dbReference type="Pfam" id="PF08263"/>
    </source>
</evidence>
<proteinExistence type="inferred from homology"/>
<comment type="caution">
    <text evidence="8">The sequence shown here is derived from an EMBL/GenBank/DDBJ whole genome shotgun (WGS) entry which is preliminary data.</text>
</comment>
<accession>A0A0N0DX75</accession>
<dbReference type="Pfam" id="PF08263">
    <property type="entry name" value="LRRNT_2"/>
    <property type="match status" value="4"/>
</dbReference>
<gene>
    <name evidence="8" type="ORF">ABB37_02471</name>
</gene>
<evidence type="ECO:0000256" key="4">
    <source>
        <dbReference type="ARBA" id="ARBA00038043"/>
    </source>
</evidence>
<comment type="similarity">
    <text evidence="4">Belongs to the polygalacturonase-inhibiting protein family.</text>
</comment>
<dbReference type="SUPFAM" id="SSF52058">
    <property type="entry name" value="L domain-like"/>
    <property type="match status" value="1"/>
</dbReference>
<keyword evidence="2 5" id="KW-0732">Signal</keyword>
<feature type="domain" description="Leucine-rich repeat-containing N-terminal plant-type" evidence="6">
    <location>
        <begin position="811"/>
        <end position="828"/>
    </location>
</feature>
<feature type="domain" description="Leucine-rich repeat-containing N-terminal plant-type" evidence="6">
    <location>
        <begin position="58"/>
        <end position="74"/>
    </location>
</feature>
<feature type="signal peptide" evidence="5">
    <location>
        <begin position="1"/>
        <end position="34"/>
    </location>
</feature>
<name>A0A0N0DX75_LEPPY</name>
<comment type="subcellular location">
    <subcellularLocation>
        <location evidence="1">Cell envelope</location>
    </subcellularLocation>
</comment>
<dbReference type="VEuPathDB" id="TriTrypDB:LpyrH10_04_0210"/>
<feature type="chain" id="PRO_5005846967" evidence="5">
    <location>
        <begin position="35"/>
        <end position="1049"/>
    </location>
</feature>
<evidence type="ECO:0000256" key="1">
    <source>
        <dbReference type="ARBA" id="ARBA00004196"/>
    </source>
</evidence>
<dbReference type="Pfam" id="PF00560">
    <property type="entry name" value="LRR_1"/>
    <property type="match status" value="2"/>
</dbReference>
<evidence type="ECO:0000313" key="8">
    <source>
        <dbReference type="EMBL" id="KPA82631.1"/>
    </source>
</evidence>
<dbReference type="AlphaFoldDB" id="A0A0N0DX75"/>
<keyword evidence="3" id="KW-0677">Repeat</keyword>
<dbReference type="InterPro" id="IPR051848">
    <property type="entry name" value="PGIP"/>
</dbReference>
<feature type="domain" description="Leucine-rich repeat-containing N-terminal plant-type" evidence="6">
    <location>
        <begin position="313"/>
        <end position="350"/>
    </location>
</feature>
<feature type="domain" description="Disease resistance R13L4/SHOC-2-like LRR" evidence="7">
    <location>
        <begin position="126"/>
        <end position="267"/>
    </location>
</feature>
<evidence type="ECO:0000313" key="9">
    <source>
        <dbReference type="Proteomes" id="UP000037923"/>
    </source>
</evidence>